<keyword evidence="2" id="KW-0489">Methyltransferase</keyword>
<keyword evidence="6" id="KW-0408">Iron</keyword>
<dbReference type="InterPro" id="IPR051198">
    <property type="entry name" value="BchE-like"/>
</dbReference>
<evidence type="ECO:0000259" key="9">
    <source>
        <dbReference type="PROSITE" id="PS51918"/>
    </source>
</evidence>
<dbReference type="SMART" id="SM00729">
    <property type="entry name" value="Elp3"/>
    <property type="match status" value="1"/>
</dbReference>
<proteinExistence type="predicted"/>
<feature type="domain" description="B12-binding" evidence="8">
    <location>
        <begin position="19"/>
        <end position="143"/>
    </location>
</feature>
<dbReference type="SUPFAM" id="SSF102114">
    <property type="entry name" value="Radical SAM enzymes"/>
    <property type="match status" value="1"/>
</dbReference>
<keyword evidence="7" id="KW-0411">Iron-sulfur</keyword>
<dbReference type="InterPro" id="IPR058240">
    <property type="entry name" value="rSAM_sf"/>
</dbReference>
<dbReference type="InterPro" id="IPR007197">
    <property type="entry name" value="rSAM"/>
</dbReference>
<evidence type="ECO:0000256" key="7">
    <source>
        <dbReference type="ARBA" id="ARBA00023014"/>
    </source>
</evidence>
<evidence type="ECO:0000256" key="1">
    <source>
        <dbReference type="ARBA" id="ARBA00001966"/>
    </source>
</evidence>
<keyword evidence="5" id="KW-0479">Metal-binding</keyword>
<evidence type="ECO:0000256" key="6">
    <source>
        <dbReference type="ARBA" id="ARBA00023004"/>
    </source>
</evidence>
<reference evidence="10 11" key="1">
    <citation type="journal article" date="2016" name="Nat. Commun.">
        <title>Thousands of microbial genomes shed light on interconnected biogeochemical processes in an aquifer system.</title>
        <authorList>
            <person name="Anantharaman K."/>
            <person name="Brown C.T."/>
            <person name="Hug L.A."/>
            <person name="Sharon I."/>
            <person name="Castelle C.J."/>
            <person name="Probst A.J."/>
            <person name="Thomas B.C."/>
            <person name="Singh A."/>
            <person name="Wilkins M.J."/>
            <person name="Karaoz U."/>
            <person name="Brodie E.L."/>
            <person name="Williams K.H."/>
            <person name="Hubbard S.S."/>
            <person name="Banfield J.F."/>
        </authorList>
    </citation>
    <scope>NUCLEOTIDE SEQUENCE [LARGE SCALE GENOMIC DNA]</scope>
</reference>
<evidence type="ECO:0000256" key="3">
    <source>
        <dbReference type="ARBA" id="ARBA00022679"/>
    </source>
</evidence>
<dbReference type="GO" id="GO:0005829">
    <property type="term" value="C:cytosol"/>
    <property type="evidence" value="ECO:0007669"/>
    <property type="project" value="TreeGrafter"/>
</dbReference>
<organism evidence="10 11">
    <name type="scientific">Candidatus Daviesbacteria bacterium RIFCSPHIGHO2_01_FULL_40_11</name>
    <dbReference type="NCBI Taxonomy" id="1797762"/>
    <lineage>
        <taxon>Bacteria</taxon>
        <taxon>Candidatus Daviesiibacteriota</taxon>
    </lineage>
</organism>
<dbReference type="Gene3D" id="3.40.50.280">
    <property type="entry name" value="Cobalamin-binding domain"/>
    <property type="match status" value="1"/>
</dbReference>
<accession>A0A1F5JGG5</accession>
<dbReference type="InterPro" id="IPR006158">
    <property type="entry name" value="Cobalamin-bd"/>
</dbReference>
<dbReference type="Pfam" id="PF02310">
    <property type="entry name" value="B12-binding"/>
    <property type="match status" value="1"/>
</dbReference>
<dbReference type="InterPro" id="IPR023404">
    <property type="entry name" value="rSAM_horseshoe"/>
</dbReference>
<dbReference type="Proteomes" id="UP000177555">
    <property type="component" value="Unassembled WGS sequence"/>
</dbReference>
<dbReference type="CDD" id="cd02068">
    <property type="entry name" value="radical_SAM_B12_BD"/>
    <property type="match status" value="1"/>
</dbReference>
<dbReference type="Pfam" id="PF04055">
    <property type="entry name" value="Radical_SAM"/>
    <property type="match status" value="1"/>
</dbReference>
<dbReference type="PANTHER" id="PTHR43409:SF7">
    <property type="entry name" value="BLL1977 PROTEIN"/>
    <property type="match status" value="1"/>
</dbReference>
<dbReference type="EMBL" id="MFCP01000033">
    <property type="protein sequence ID" value="OGE27679.1"/>
    <property type="molecule type" value="Genomic_DNA"/>
</dbReference>
<dbReference type="PANTHER" id="PTHR43409">
    <property type="entry name" value="ANAEROBIC MAGNESIUM-PROTOPORPHYRIN IX MONOMETHYL ESTER CYCLASE-RELATED"/>
    <property type="match status" value="1"/>
</dbReference>
<dbReference type="InterPro" id="IPR006638">
    <property type="entry name" value="Elp3/MiaA/NifB-like_rSAM"/>
</dbReference>
<keyword evidence="3" id="KW-0808">Transferase</keyword>
<dbReference type="CDD" id="cd01335">
    <property type="entry name" value="Radical_SAM"/>
    <property type="match status" value="1"/>
</dbReference>
<dbReference type="SFLD" id="SFLDG01082">
    <property type="entry name" value="B12-binding_domain_containing"/>
    <property type="match status" value="1"/>
</dbReference>
<dbReference type="PROSITE" id="PS51918">
    <property type="entry name" value="RADICAL_SAM"/>
    <property type="match status" value="1"/>
</dbReference>
<dbReference type="AlphaFoldDB" id="A0A1F5JGG5"/>
<dbReference type="GO" id="GO:0003824">
    <property type="term" value="F:catalytic activity"/>
    <property type="evidence" value="ECO:0007669"/>
    <property type="project" value="InterPro"/>
</dbReference>
<evidence type="ECO:0000256" key="2">
    <source>
        <dbReference type="ARBA" id="ARBA00022603"/>
    </source>
</evidence>
<comment type="cofactor">
    <cofactor evidence="1">
        <name>[4Fe-4S] cluster</name>
        <dbReference type="ChEBI" id="CHEBI:49883"/>
    </cofactor>
</comment>
<evidence type="ECO:0000259" key="8">
    <source>
        <dbReference type="PROSITE" id="PS51332"/>
    </source>
</evidence>
<dbReference type="GO" id="GO:0051539">
    <property type="term" value="F:4 iron, 4 sulfur cluster binding"/>
    <property type="evidence" value="ECO:0007669"/>
    <property type="project" value="UniProtKB-KW"/>
</dbReference>
<dbReference type="InterPro" id="IPR034466">
    <property type="entry name" value="Methyltransferase_Class_B"/>
</dbReference>
<comment type="caution">
    <text evidence="10">The sequence shown here is derived from an EMBL/GenBank/DDBJ whole genome shotgun (WGS) entry which is preliminary data.</text>
</comment>
<sequence>MIVESKKRLLLIQPVPASKDIISKATVGGKLYPLGLFILDALTPKEEWDVEIVDEGRKRFDIKRVNTETFSLVGINSWTNQAPRAYEIADAFRQQGVPVILGGPHPSARPEEALRYADSVCIGEAESVWARILANVRSGGLQQIYQGDRIPLEQVPILRHPLRDKYAYGLIQTARGCPHNCDFCSVTSTNGAVIRYRPIADVVEEFRNIKQKFVLVADDNFIGSGRVGQTRALDLCKALVDLRQQGVRKFWGTQATQNLGQDDELLEWMHKAGCRIVLFGLESVNRQVIDEIDKGINTMGDYKMHIQNTQRHGIAVIGSFIFGSDSDSPNVFDDTVRFIEDSRAAAQNLNILCPLPGTRLFDRVSQAGRLRYTNFPEDWEKYNLKQVVLEPKNCSPLDLYIKRREAEYQLNNKFSLLKRTIRTFWETRSLYAAGMALFWNLGGSLRMRDYRDQIKLLEEETEMIASNMV</sequence>
<dbReference type="SFLD" id="SFLDG01123">
    <property type="entry name" value="methyltransferase_(Class_B)"/>
    <property type="match status" value="1"/>
</dbReference>
<feature type="domain" description="Radical SAM core" evidence="9">
    <location>
        <begin position="163"/>
        <end position="386"/>
    </location>
</feature>
<protein>
    <submittedName>
        <fullName evidence="10">Uncharacterized protein</fullName>
    </submittedName>
</protein>
<dbReference type="PROSITE" id="PS51332">
    <property type="entry name" value="B12_BINDING"/>
    <property type="match status" value="1"/>
</dbReference>
<evidence type="ECO:0000313" key="11">
    <source>
        <dbReference type="Proteomes" id="UP000177555"/>
    </source>
</evidence>
<dbReference type="SFLD" id="SFLDS00029">
    <property type="entry name" value="Radical_SAM"/>
    <property type="match status" value="1"/>
</dbReference>
<keyword evidence="4" id="KW-0949">S-adenosyl-L-methionine</keyword>
<dbReference type="GO" id="GO:0031419">
    <property type="term" value="F:cobalamin binding"/>
    <property type="evidence" value="ECO:0007669"/>
    <property type="project" value="InterPro"/>
</dbReference>
<evidence type="ECO:0000256" key="5">
    <source>
        <dbReference type="ARBA" id="ARBA00022723"/>
    </source>
</evidence>
<name>A0A1F5JGG5_9BACT</name>
<evidence type="ECO:0000313" key="10">
    <source>
        <dbReference type="EMBL" id="OGE27679.1"/>
    </source>
</evidence>
<dbReference type="GO" id="GO:0046872">
    <property type="term" value="F:metal ion binding"/>
    <property type="evidence" value="ECO:0007669"/>
    <property type="project" value="UniProtKB-KW"/>
</dbReference>
<evidence type="ECO:0000256" key="4">
    <source>
        <dbReference type="ARBA" id="ARBA00022691"/>
    </source>
</evidence>
<dbReference type="Gene3D" id="3.80.30.20">
    <property type="entry name" value="tm_1862 like domain"/>
    <property type="match status" value="1"/>
</dbReference>
<gene>
    <name evidence="10" type="ORF">A2867_03945</name>
</gene>